<dbReference type="CTD" id="60561"/>
<dbReference type="AlphaFoldDB" id="A0A8B7YQL2"/>
<dbReference type="GO" id="GO:0006890">
    <property type="term" value="P:retrograde vesicle-mediated transport, Golgi to endoplasmic reticulum"/>
    <property type="evidence" value="ECO:0007669"/>
    <property type="project" value="InterPro"/>
</dbReference>
<dbReference type="Proteomes" id="UP000694845">
    <property type="component" value="Unplaced"/>
</dbReference>
<keyword evidence="2" id="KW-0175">Coiled coil</keyword>
<dbReference type="FunFam" id="1.20.58.670:FF:000003">
    <property type="entry name" value="RAD50-interacting protein 1"/>
    <property type="match status" value="1"/>
</dbReference>
<dbReference type="GeneID" id="110981877"/>
<dbReference type="OMA" id="GMTWEVL"/>
<dbReference type="GO" id="GO:0006888">
    <property type="term" value="P:endoplasmic reticulum to Golgi vesicle-mediated transport"/>
    <property type="evidence" value="ECO:0007669"/>
    <property type="project" value="InterPro"/>
</dbReference>
<dbReference type="InterPro" id="IPR007528">
    <property type="entry name" value="RINT1_Tip20"/>
</dbReference>
<sequence length="790" mass="90350">MTEPEDCKAVLRNEVICLIDGQIDDVKTLSKVKGLLEGALDEKKLLQQQLTAVSHETPTRIQEALREAESAVHQLESLTTSNKQSRRSANSHLHRAKPMVQELRQMTEKVQELERCMEYMKWLALVEDLSSEIQGSLLVNSAPFKLFHSSEVQKGISMGAMPSAVAHFAKLAQVSEALQGSACTNLVAFVTSTILFWYKILKEKLSSEFEEVLKAFNWPFVHSAVPMPPPPAQQVELKNRLETLFGQLVKLQLPDTLVFEDSTAREYSHLPGSRPLLLPLHLLLQPLRKRFRYHFHGKKQTNGLDKPEWYLTQVLNWIRDHSDFLDNTIQPILDTKDLSHISAKVEFIRGLLNIVAAKLEHDIPELLFDEHLLSHTIDEHLLFNREVRGSYSYPAGQPDCLHVLTGKECFERWLVVEKKFAVEKIDSLLASSAAWSPQYKDLEETDDLKVPECVESFMTLMLVITERYKVLPSPTHHLRFLELQLDLLDDFRVRLLQVMKQESADPLAGRHSAILNGVNYIMDILKEWSEQVFFLQLQFYSKEQETMEHFNSALETLTAAQDVSKLSQGFQDGQMEVLEGTVFDEILHLYGLLKDDMTATLQRTAVIDIKSRARPYRKDKWFAMPSPKDYIAPALSASLCELLQTLKERLQQLGDQLCPSVFNKLWMGLAEELNKFIYEEVILANQFNEGGALQLHYDMTKGLFSQFGDFTQRPENYFKEIKESCILLNLKTGSAILLRDLLYQTLHAKQTIDVHGRDPSPDAALRDVGVYRLSPKAAEIVLNLRTDWPK</sequence>
<dbReference type="KEGG" id="aplc:110981877"/>
<evidence type="ECO:0000313" key="3">
    <source>
        <dbReference type="Proteomes" id="UP000694845"/>
    </source>
</evidence>
<dbReference type="RefSeq" id="XP_022095558.1">
    <property type="nucleotide sequence ID" value="XM_022239866.1"/>
</dbReference>
<dbReference type="Gene3D" id="1.20.58.670">
    <property type="entry name" value="Dsl1p vesicle tethering complex, Tip20p subunit, domain D"/>
    <property type="match status" value="1"/>
</dbReference>
<keyword evidence="3" id="KW-1185">Reference proteome</keyword>
<dbReference type="GO" id="GO:0070939">
    <property type="term" value="C:Dsl1/NZR complex"/>
    <property type="evidence" value="ECO:0007669"/>
    <property type="project" value="InterPro"/>
</dbReference>
<evidence type="ECO:0000313" key="4">
    <source>
        <dbReference type="RefSeq" id="XP_022095558.1"/>
    </source>
</evidence>
<accession>A0A8B7YQL2</accession>
<proteinExistence type="inferred from homology"/>
<dbReference type="PANTHER" id="PTHR13520:SF0">
    <property type="entry name" value="RAD50-INTERACTING PROTEIN 1"/>
    <property type="match status" value="1"/>
</dbReference>
<organism evidence="3 4">
    <name type="scientific">Acanthaster planci</name>
    <name type="common">Crown-of-thorns starfish</name>
    <dbReference type="NCBI Taxonomy" id="133434"/>
    <lineage>
        <taxon>Eukaryota</taxon>
        <taxon>Metazoa</taxon>
        <taxon>Echinodermata</taxon>
        <taxon>Eleutherozoa</taxon>
        <taxon>Asterozoa</taxon>
        <taxon>Asteroidea</taxon>
        <taxon>Valvatacea</taxon>
        <taxon>Valvatida</taxon>
        <taxon>Acanthasteridae</taxon>
        <taxon>Acanthaster</taxon>
    </lineage>
</organism>
<gene>
    <name evidence="4" type="primary">LOC110981877</name>
</gene>
<dbReference type="InterPro" id="IPR042042">
    <property type="entry name" value="Tip20p_domB"/>
</dbReference>
<dbReference type="FunFam" id="1.20.58.1420:FF:000001">
    <property type="entry name" value="RINT-1 family protein"/>
    <property type="match status" value="1"/>
</dbReference>
<dbReference type="PANTHER" id="PTHR13520">
    <property type="entry name" value="RAD50-INTERACTING PROTEIN 1 RINT-1"/>
    <property type="match status" value="1"/>
</dbReference>
<dbReference type="PROSITE" id="PS51386">
    <property type="entry name" value="RINT1_TIP20"/>
    <property type="match status" value="1"/>
</dbReference>
<dbReference type="Gene3D" id="1.20.58.1420">
    <property type="entry name" value="Dsl1p vesicle tethering complex, Tip20p subunit, domain B"/>
    <property type="match status" value="1"/>
</dbReference>
<dbReference type="OrthoDB" id="2189254at2759"/>
<dbReference type="GO" id="GO:0060628">
    <property type="term" value="P:regulation of ER to Golgi vesicle-mediated transport"/>
    <property type="evidence" value="ECO:0007669"/>
    <property type="project" value="TreeGrafter"/>
</dbReference>
<protein>
    <submittedName>
        <fullName evidence="4">RAD50-interacting protein 1-like isoform X1</fullName>
    </submittedName>
</protein>
<name>A0A8B7YQL2_ACAPL</name>
<evidence type="ECO:0000256" key="2">
    <source>
        <dbReference type="SAM" id="Coils"/>
    </source>
</evidence>
<reference evidence="4" key="1">
    <citation type="submission" date="2025-08" db="UniProtKB">
        <authorList>
            <consortium name="RefSeq"/>
        </authorList>
    </citation>
    <scope>IDENTIFICATION</scope>
</reference>
<dbReference type="InterPro" id="IPR042044">
    <property type="entry name" value="EXOC6PINT-1/Sec15/Tip20_C_dom2"/>
</dbReference>
<evidence type="ECO:0000256" key="1">
    <source>
        <dbReference type="ARBA" id="ARBA00061158"/>
    </source>
</evidence>
<feature type="coiled-coil region" evidence="2">
    <location>
        <begin position="36"/>
        <end position="81"/>
    </location>
</feature>
<comment type="similarity">
    <text evidence="1">Belongs to the RINT1 family.</text>
</comment>
<dbReference type="Pfam" id="PF04437">
    <property type="entry name" value="RINT1_TIP1"/>
    <property type="match status" value="1"/>
</dbReference>